<dbReference type="Proteomes" id="UP000277580">
    <property type="component" value="Unassembled WGS sequence"/>
</dbReference>
<dbReference type="EMBL" id="ML119169">
    <property type="protein sequence ID" value="RPB08072.1"/>
    <property type="molecule type" value="Genomic_DNA"/>
</dbReference>
<name>A0A3N4KFF0_9PEZI</name>
<reference evidence="2 3" key="1">
    <citation type="journal article" date="2018" name="Nat. Ecol. Evol.">
        <title>Pezizomycetes genomes reveal the molecular basis of ectomycorrhizal truffle lifestyle.</title>
        <authorList>
            <person name="Murat C."/>
            <person name="Payen T."/>
            <person name="Noel B."/>
            <person name="Kuo A."/>
            <person name="Morin E."/>
            <person name="Chen J."/>
            <person name="Kohler A."/>
            <person name="Krizsan K."/>
            <person name="Balestrini R."/>
            <person name="Da Silva C."/>
            <person name="Montanini B."/>
            <person name="Hainaut M."/>
            <person name="Levati E."/>
            <person name="Barry K.W."/>
            <person name="Belfiori B."/>
            <person name="Cichocki N."/>
            <person name="Clum A."/>
            <person name="Dockter R.B."/>
            <person name="Fauchery L."/>
            <person name="Guy J."/>
            <person name="Iotti M."/>
            <person name="Le Tacon F."/>
            <person name="Lindquist E.A."/>
            <person name="Lipzen A."/>
            <person name="Malagnac F."/>
            <person name="Mello A."/>
            <person name="Molinier V."/>
            <person name="Miyauchi S."/>
            <person name="Poulain J."/>
            <person name="Riccioni C."/>
            <person name="Rubini A."/>
            <person name="Sitrit Y."/>
            <person name="Splivallo R."/>
            <person name="Traeger S."/>
            <person name="Wang M."/>
            <person name="Zifcakova L."/>
            <person name="Wipf D."/>
            <person name="Zambonelli A."/>
            <person name="Paolocci F."/>
            <person name="Nowrousian M."/>
            <person name="Ottonello S."/>
            <person name="Baldrian P."/>
            <person name="Spatafora J.W."/>
            <person name="Henrissat B."/>
            <person name="Nagy L.G."/>
            <person name="Aury J.M."/>
            <person name="Wincker P."/>
            <person name="Grigoriev I.V."/>
            <person name="Bonfante P."/>
            <person name="Martin F.M."/>
        </authorList>
    </citation>
    <scope>NUCLEOTIDE SEQUENCE [LARGE SCALE GENOMIC DNA]</scope>
    <source>
        <strain evidence="2 3">CCBAS932</strain>
    </source>
</reference>
<keyword evidence="1" id="KW-0812">Transmembrane</keyword>
<organism evidence="2 3">
    <name type="scientific">Morchella conica CCBAS932</name>
    <dbReference type="NCBI Taxonomy" id="1392247"/>
    <lineage>
        <taxon>Eukaryota</taxon>
        <taxon>Fungi</taxon>
        <taxon>Dikarya</taxon>
        <taxon>Ascomycota</taxon>
        <taxon>Pezizomycotina</taxon>
        <taxon>Pezizomycetes</taxon>
        <taxon>Pezizales</taxon>
        <taxon>Morchellaceae</taxon>
        <taxon>Morchella</taxon>
    </lineage>
</organism>
<feature type="transmembrane region" description="Helical" evidence="1">
    <location>
        <begin position="36"/>
        <end position="55"/>
    </location>
</feature>
<dbReference type="AlphaFoldDB" id="A0A3N4KFF0"/>
<protein>
    <submittedName>
        <fullName evidence="2">Uncharacterized protein</fullName>
    </submittedName>
</protein>
<sequence length="101" mass="12045">MLFQVYVRMCVFYVWLEGMRSGDVGIMKGRRRESTYVCYTGGYGLLHAIFFFVGLRARWELYLDTRRTVELSRIRGTRRRVPSLMIISRCNCLMFINYKPP</sequence>
<keyword evidence="1" id="KW-1133">Transmembrane helix</keyword>
<keyword evidence="3" id="KW-1185">Reference proteome</keyword>
<proteinExistence type="predicted"/>
<evidence type="ECO:0000256" key="1">
    <source>
        <dbReference type="SAM" id="Phobius"/>
    </source>
</evidence>
<dbReference type="InParanoid" id="A0A3N4KFF0"/>
<keyword evidence="1" id="KW-0472">Membrane</keyword>
<accession>A0A3N4KFF0</accession>
<gene>
    <name evidence="2" type="ORF">P167DRAFT_367757</name>
</gene>
<evidence type="ECO:0000313" key="3">
    <source>
        <dbReference type="Proteomes" id="UP000277580"/>
    </source>
</evidence>
<evidence type="ECO:0000313" key="2">
    <source>
        <dbReference type="EMBL" id="RPB08072.1"/>
    </source>
</evidence>